<organism evidence="1">
    <name type="scientific">marine sediment metagenome</name>
    <dbReference type="NCBI Taxonomy" id="412755"/>
    <lineage>
        <taxon>unclassified sequences</taxon>
        <taxon>metagenomes</taxon>
        <taxon>ecological metagenomes</taxon>
    </lineage>
</organism>
<reference evidence="1" key="1">
    <citation type="journal article" date="2015" name="Nature">
        <title>Complex archaea that bridge the gap between prokaryotes and eukaryotes.</title>
        <authorList>
            <person name="Spang A."/>
            <person name="Saw J.H."/>
            <person name="Jorgensen S.L."/>
            <person name="Zaremba-Niedzwiedzka K."/>
            <person name="Martijn J."/>
            <person name="Lind A.E."/>
            <person name="van Eijk R."/>
            <person name="Schleper C."/>
            <person name="Guy L."/>
            <person name="Ettema T.J."/>
        </authorList>
    </citation>
    <scope>NUCLEOTIDE SEQUENCE</scope>
</reference>
<proteinExistence type="predicted"/>
<accession>A0A0F9MIA5</accession>
<sequence length="39" mass="4488">VFDHYVWTQFAPWWWVLVGVSAASMDGGSDRIFRNSNGQ</sequence>
<name>A0A0F9MIA5_9ZZZZ</name>
<feature type="non-terminal residue" evidence="1">
    <location>
        <position position="1"/>
    </location>
</feature>
<dbReference type="AlphaFoldDB" id="A0A0F9MIA5"/>
<evidence type="ECO:0000313" key="1">
    <source>
        <dbReference type="EMBL" id="KKM68897.1"/>
    </source>
</evidence>
<comment type="caution">
    <text evidence="1">The sequence shown here is derived from an EMBL/GenBank/DDBJ whole genome shotgun (WGS) entry which is preliminary data.</text>
</comment>
<protein>
    <submittedName>
        <fullName evidence="1">Uncharacterized protein</fullName>
    </submittedName>
</protein>
<gene>
    <name evidence="1" type="ORF">LCGC14_1456350</name>
</gene>
<dbReference type="EMBL" id="LAZR01010086">
    <property type="protein sequence ID" value="KKM68897.1"/>
    <property type="molecule type" value="Genomic_DNA"/>
</dbReference>